<sequence>MPYCFACERAIRTGTTGTKCKKCDNLAHAACTGGAGGEWLCSACADASEPTLRDVMALLKETRAAQANQTGVLREVEAALAASIEECHAKIVEATTAMTELREEVSALRDENVSLRARVRGLEERVAAAEQYSRVNDVEIHGVPFVKGENVSEILASVGSAVAYPLTNENVEVAHRVGDPSAAKRGILVRFMRKSQKTEFLHARKVMVDHVQPSFTPNLTSGTPQALVNLCHSFPNKLKIVHVNAESLNCHSHADMFHLLFDNSQIDVIAVSETFYRCQSDVLRLKNYNTFTANRNSSGGGGVAIYVKNTYDCKLLSKSNSDPTGNLKKPDDAIIEICLSDTKIIFGCVHRPPKGGYFDEFGEDFMSLGIDYKFHIVAGDVNAHFGSMKPCDIRDGKAVYDFLELYNLSRVPYDATFHIEGCDSHLDMIASTCHEQLVYHSQLHSGMSNHDLLVSVFRHEVKRSCLIV</sequence>
<dbReference type="InterPro" id="IPR011011">
    <property type="entry name" value="Znf_FYVE_PHD"/>
</dbReference>
<dbReference type="SUPFAM" id="SSF57903">
    <property type="entry name" value="FYVE/PHD zinc finger"/>
    <property type="match status" value="1"/>
</dbReference>
<feature type="domain" description="Endonuclease/exonuclease/phosphatase" evidence="2">
    <location>
        <begin position="248"/>
        <end position="400"/>
    </location>
</feature>
<dbReference type="SUPFAM" id="SSF56219">
    <property type="entry name" value="DNase I-like"/>
    <property type="match status" value="1"/>
</dbReference>
<dbReference type="Pfam" id="PF03372">
    <property type="entry name" value="Exo_endo_phos"/>
    <property type="match status" value="1"/>
</dbReference>
<accession>A0AAV7X5A0</accession>
<reference evidence="3" key="1">
    <citation type="submission" date="2022-12" db="EMBL/GenBank/DDBJ databases">
        <title>Chromosome-level genome assembly of the bean flower thrips Megalurothrips usitatus.</title>
        <authorList>
            <person name="Ma L."/>
            <person name="Liu Q."/>
            <person name="Li H."/>
            <person name="Cai W."/>
        </authorList>
    </citation>
    <scope>NUCLEOTIDE SEQUENCE</scope>
    <source>
        <strain evidence="3">Cailab_2022a</strain>
    </source>
</reference>
<comment type="caution">
    <text evidence="3">The sequence shown here is derived from an EMBL/GenBank/DDBJ whole genome shotgun (WGS) entry which is preliminary data.</text>
</comment>
<keyword evidence="4" id="KW-1185">Reference proteome</keyword>
<feature type="coiled-coil region" evidence="1">
    <location>
        <begin position="84"/>
        <end position="132"/>
    </location>
</feature>
<proteinExistence type="predicted"/>
<dbReference type="EMBL" id="JAPTSV010000894">
    <property type="protein sequence ID" value="KAJ1518790.1"/>
    <property type="molecule type" value="Genomic_DNA"/>
</dbReference>
<evidence type="ECO:0000313" key="3">
    <source>
        <dbReference type="EMBL" id="KAJ1518790.1"/>
    </source>
</evidence>
<organism evidence="3 4">
    <name type="scientific">Megalurothrips usitatus</name>
    <name type="common">bean blossom thrips</name>
    <dbReference type="NCBI Taxonomy" id="439358"/>
    <lineage>
        <taxon>Eukaryota</taxon>
        <taxon>Metazoa</taxon>
        <taxon>Ecdysozoa</taxon>
        <taxon>Arthropoda</taxon>
        <taxon>Hexapoda</taxon>
        <taxon>Insecta</taxon>
        <taxon>Pterygota</taxon>
        <taxon>Neoptera</taxon>
        <taxon>Paraneoptera</taxon>
        <taxon>Thysanoptera</taxon>
        <taxon>Terebrantia</taxon>
        <taxon>Thripoidea</taxon>
        <taxon>Thripidae</taxon>
        <taxon>Megalurothrips</taxon>
    </lineage>
</organism>
<gene>
    <name evidence="3" type="ORF">ONE63_011603</name>
</gene>
<evidence type="ECO:0000259" key="2">
    <source>
        <dbReference type="Pfam" id="PF03372"/>
    </source>
</evidence>
<keyword evidence="1" id="KW-0175">Coiled coil</keyword>
<dbReference type="CDD" id="cd15489">
    <property type="entry name" value="PHD_SF"/>
    <property type="match status" value="1"/>
</dbReference>
<dbReference type="Proteomes" id="UP001075354">
    <property type="component" value="Unassembled WGS sequence"/>
</dbReference>
<name>A0AAV7X5A0_9NEOP</name>
<dbReference type="AlphaFoldDB" id="A0AAV7X5A0"/>
<dbReference type="GO" id="GO:0003824">
    <property type="term" value="F:catalytic activity"/>
    <property type="evidence" value="ECO:0007669"/>
    <property type="project" value="InterPro"/>
</dbReference>
<dbReference type="InterPro" id="IPR005135">
    <property type="entry name" value="Endo/exonuclease/phosphatase"/>
</dbReference>
<protein>
    <recommendedName>
        <fullName evidence="2">Endonuclease/exonuclease/phosphatase domain-containing protein</fullName>
    </recommendedName>
</protein>
<dbReference type="Gene3D" id="3.60.10.10">
    <property type="entry name" value="Endonuclease/exonuclease/phosphatase"/>
    <property type="match status" value="1"/>
</dbReference>
<evidence type="ECO:0000256" key="1">
    <source>
        <dbReference type="SAM" id="Coils"/>
    </source>
</evidence>
<evidence type="ECO:0000313" key="4">
    <source>
        <dbReference type="Proteomes" id="UP001075354"/>
    </source>
</evidence>
<dbReference type="InterPro" id="IPR036691">
    <property type="entry name" value="Endo/exonu/phosph_ase_sf"/>
</dbReference>